<protein>
    <submittedName>
        <fullName evidence="1">Uncharacterized protein</fullName>
    </submittedName>
</protein>
<evidence type="ECO:0000313" key="1">
    <source>
        <dbReference type="EMBL" id="KAF5316806.1"/>
    </source>
</evidence>
<accession>A0A8H5B548</accession>
<dbReference type="Proteomes" id="UP000567179">
    <property type="component" value="Unassembled WGS sequence"/>
</dbReference>
<organism evidence="1 2">
    <name type="scientific">Psilocybe cf. subviscida</name>
    <dbReference type="NCBI Taxonomy" id="2480587"/>
    <lineage>
        <taxon>Eukaryota</taxon>
        <taxon>Fungi</taxon>
        <taxon>Dikarya</taxon>
        <taxon>Basidiomycota</taxon>
        <taxon>Agaricomycotina</taxon>
        <taxon>Agaricomycetes</taxon>
        <taxon>Agaricomycetidae</taxon>
        <taxon>Agaricales</taxon>
        <taxon>Agaricineae</taxon>
        <taxon>Strophariaceae</taxon>
        <taxon>Psilocybe</taxon>
    </lineage>
</organism>
<dbReference type="EMBL" id="JAACJJ010000042">
    <property type="protein sequence ID" value="KAF5316806.1"/>
    <property type="molecule type" value="Genomic_DNA"/>
</dbReference>
<gene>
    <name evidence="1" type="ORF">D9619_006191</name>
</gene>
<comment type="caution">
    <text evidence="1">The sequence shown here is derived from an EMBL/GenBank/DDBJ whole genome shotgun (WGS) entry which is preliminary data.</text>
</comment>
<evidence type="ECO:0000313" key="2">
    <source>
        <dbReference type="Proteomes" id="UP000567179"/>
    </source>
</evidence>
<reference evidence="1 2" key="1">
    <citation type="journal article" date="2020" name="ISME J.">
        <title>Uncovering the hidden diversity of litter-decomposition mechanisms in mushroom-forming fungi.</title>
        <authorList>
            <person name="Floudas D."/>
            <person name="Bentzer J."/>
            <person name="Ahren D."/>
            <person name="Johansson T."/>
            <person name="Persson P."/>
            <person name="Tunlid A."/>
        </authorList>
    </citation>
    <scope>NUCLEOTIDE SEQUENCE [LARGE SCALE GENOMIC DNA]</scope>
    <source>
        <strain evidence="1 2">CBS 101986</strain>
    </source>
</reference>
<sequence length="126" mass="14122">MQFTLFYLTQTCPRLSAFSGLEPWSSPSPHTNFDQPELEYYQSNPLFVLKKKKTVLTSNPPASPLKEAQINEESLLEFESQPYAFGPISKLLQRIFFESSSFWSKNVMGTLKVGTTSPTSVGFGDG</sequence>
<keyword evidence="2" id="KW-1185">Reference proteome</keyword>
<dbReference type="AlphaFoldDB" id="A0A8H5B548"/>
<name>A0A8H5B548_9AGAR</name>
<proteinExistence type="predicted"/>